<dbReference type="AlphaFoldDB" id="A0A2K9N7X0"/>
<reference evidence="1 2" key="1">
    <citation type="submission" date="2017-12" db="EMBL/GenBank/DDBJ databases">
        <title>Genomes of bacteria within cyanobacterial aggregates.</title>
        <authorList>
            <person name="Cai H."/>
        </authorList>
    </citation>
    <scope>NUCLEOTIDE SEQUENCE [LARGE SCALE GENOMIC DNA]</scope>
    <source>
        <strain evidence="1 2">TH16</strain>
    </source>
</reference>
<proteinExistence type="predicted"/>
<accession>A0A2K9N7X0</accession>
<dbReference type="OrthoDB" id="8237246at2"/>
<dbReference type="RefSeq" id="WP_102110973.1">
    <property type="nucleotide sequence ID" value="NZ_BMGN01000004.1"/>
</dbReference>
<dbReference type="EMBL" id="CP025611">
    <property type="protein sequence ID" value="AUN29230.1"/>
    <property type="molecule type" value="Genomic_DNA"/>
</dbReference>
<sequence>MITDRRQPAVWAGIAILLPAAWVAVLGLLTLALEPGRQLVLIGDPRSNMDIAIKAGGSLVDVGAHTVTVVSHKPGFVAALYRAGAPLVLLRPSPAGCLSPTLLKRFSKD</sequence>
<organism evidence="1 2">
    <name type="scientific">Niveispirillum cyanobacteriorum</name>
    <dbReference type="NCBI Taxonomy" id="1612173"/>
    <lineage>
        <taxon>Bacteria</taxon>
        <taxon>Pseudomonadati</taxon>
        <taxon>Pseudomonadota</taxon>
        <taxon>Alphaproteobacteria</taxon>
        <taxon>Rhodospirillales</taxon>
        <taxon>Azospirillaceae</taxon>
        <taxon>Niveispirillum</taxon>
    </lineage>
</organism>
<keyword evidence="2" id="KW-1185">Reference proteome</keyword>
<gene>
    <name evidence="1" type="ORF">C0V82_02420</name>
</gene>
<dbReference type="KEGG" id="ncb:C0V82_02420"/>
<evidence type="ECO:0000313" key="1">
    <source>
        <dbReference type="EMBL" id="AUN29230.1"/>
    </source>
</evidence>
<protein>
    <submittedName>
        <fullName evidence="1">Uncharacterized protein</fullName>
    </submittedName>
</protein>
<evidence type="ECO:0000313" key="2">
    <source>
        <dbReference type="Proteomes" id="UP000234752"/>
    </source>
</evidence>
<name>A0A2K9N7X0_9PROT</name>
<dbReference type="Proteomes" id="UP000234752">
    <property type="component" value="Chromosome eg_1"/>
</dbReference>